<organism evidence="1 2">
    <name type="scientific">Cordylochernes scorpioides</name>
    <dbReference type="NCBI Taxonomy" id="51811"/>
    <lineage>
        <taxon>Eukaryota</taxon>
        <taxon>Metazoa</taxon>
        <taxon>Ecdysozoa</taxon>
        <taxon>Arthropoda</taxon>
        <taxon>Chelicerata</taxon>
        <taxon>Arachnida</taxon>
        <taxon>Pseudoscorpiones</taxon>
        <taxon>Cheliferoidea</taxon>
        <taxon>Chernetidae</taxon>
        <taxon>Cordylochernes</taxon>
    </lineage>
</organism>
<keyword evidence="2" id="KW-1185">Reference proteome</keyword>
<dbReference type="PANTHER" id="PTHR45913">
    <property type="entry name" value="EPM2A-INTERACTING PROTEIN 1"/>
    <property type="match status" value="1"/>
</dbReference>
<protein>
    <submittedName>
        <fullName evidence="1">Uncharacterized protein</fullName>
    </submittedName>
</protein>
<name>A0ABY6LDI1_9ARAC</name>
<sequence length="111" mass="12696">MVEITKHLSDLNLKLQGKDQIITNMCDQVNAFKCKLVLWEKQLKNEDLMHFPTCNVYKSSLEIRILNKFCPGLKRAISPKQLSLGGRFTVCQSWYCCFVTDPKPIVCGDGQ</sequence>
<dbReference type="EMBL" id="CP092879">
    <property type="protein sequence ID" value="UYV79241.1"/>
    <property type="molecule type" value="Genomic_DNA"/>
</dbReference>
<dbReference type="Proteomes" id="UP001235939">
    <property type="component" value="Chromosome 17"/>
</dbReference>
<evidence type="ECO:0000313" key="1">
    <source>
        <dbReference type="EMBL" id="UYV79241.1"/>
    </source>
</evidence>
<evidence type="ECO:0000313" key="2">
    <source>
        <dbReference type="Proteomes" id="UP001235939"/>
    </source>
</evidence>
<reference evidence="1 2" key="1">
    <citation type="submission" date="2022-01" db="EMBL/GenBank/DDBJ databases">
        <title>A chromosomal length assembly of Cordylochernes scorpioides.</title>
        <authorList>
            <person name="Zeh D."/>
            <person name="Zeh J."/>
        </authorList>
    </citation>
    <scope>NUCLEOTIDE SEQUENCE [LARGE SCALE GENOMIC DNA]</scope>
    <source>
        <strain evidence="1">IN4F17</strain>
        <tissue evidence="1">Whole Body</tissue>
    </source>
</reference>
<accession>A0ABY6LDI1</accession>
<dbReference type="PANTHER" id="PTHR45913:SF11">
    <property type="entry name" value="EPM2A-INTERACTING PROTEIN 1"/>
    <property type="match status" value="1"/>
</dbReference>
<proteinExistence type="predicted"/>
<gene>
    <name evidence="1" type="ORF">LAZ67_17001707</name>
</gene>